<accession>A0A134AD29</accession>
<evidence type="ECO:0000259" key="1">
    <source>
        <dbReference type="PROSITE" id="PS50404"/>
    </source>
</evidence>
<dbReference type="PROSITE" id="PS51354">
    <property type="entry name" value="GLUTAREDOXIN_2"/>
    <property type="match status" value="1"/>
</dbReference>
<reference evidence="3" key="1">
    <citation type="submission" date="2016-01" db="EMBL/GenBank/DDBJ databases">
        <authorList>
            <person name="Mitreva M."/>
            <person name="Pepin K.H."/>
            <person name="Mihindukulasuriya K.A."/>
            <person name="Fulton R."/>
            <person name="Fronick C."/>
            <person name="O'Laughlin M."/>
            <person name="Miner T."/>
            <person name="Herter B."/>
            <person name="Rosa B.A."/>
            <person name="Cordes M."/>
            <person name="Tomlinson C."/>
            <person name="Wollam A."/>
            <person name="Palsikar V.B."/>
            <person name="Mardis E.R."/>
            <person name="Wilson R.K."/>
        </authorList>
    </citation>
    <scope>NUCLEOTIDE SEQUENCE [LARGE SCALE GENOMIC DNA]</scope>
    <source>
        <strain evidence="3">DNF00729</strain>
    </source>
</reference>
<evidence type="ECO:0000313" key="3">
    <source>
        <dbReference type="Proteomes" id="UP000070442"/>
    </source>
</evidence>
<evidence type="ECO:0000313" key="2">
    <source>
        <dbReference type="EMBL" id="KXB65617.1"/>
    </source>
</evidence>
<organism evidence="2 3">
    <name type="scientific">Aedoeadaptatus coxii</name>
    <dbReference type="NCBI Taxonomy" id="755172"/>
    <lineage>
        <taxon>Bacteria</taxon>
        <taxon>Bacillati</taxon>
        <taxon>Bacillota</taxon>
        <taxon>Tissierellia</taxon>
        <taxon>Tissierellales</taxon>
        <taxon>Peptoniphilaceae</taxon>
        <taxon>Aedoeadaptatus</taxon>
    </lineage>
</organism>
<dbReference type="PROSITE" id="PS00195">
    <property type="entry name" value="GLUTAREDOXIN_1"/>
    <property type="match status" value="1"/>
</dbReference>
<dbReference type="SUPFAM" id="SSF52833">
    <property type="entry name" value="Thioredoxin-like"/>
    <property type="match status" value="1"/>
</dbReference>
<comment type="caution">
    <text evidence="2">The sequence shown here is derived from an EMBL/GenBank/DDBJ whole genome shotgun (WGS) entry which is preliminary data.</text>
</comment>
<dbReference type="CDD" id="cd00570">
    <property type="entry name" value="GST_N_family"/>
    <property type="match status" value="1"/>
</dbReference>
<dbReference type="InterPro" id="IPR036249">
    <property type="entry name" value="Thioredoxin-like_sf"/>
</dbReference>
<dbReference type="Proteomes" id="UP000070442">
    <property type="component" value="Unassembled WGS sequence"/>
</dbReference>
<dbReference type="Gene3D" id="3.40.30.10">
    <property type="entry name" value="Glutaredoxin"/>
    <property type="match status" value="1"/>
</dbReference>
<dbReference type="PATRIC" id="fig|755172.3.peg.1305"/>
<keyword evidence="3" id="KW-1185">Reference proteome</keyword>
<dbReference type="Pfam" id="PF13409">
    <property type="entry name" value="GST_N_2"/>
    <property type="match status" value="1"/>
</dbReference>
<dbReference type="STRING" id="755172.HMPREF1863_01345"/>
<dbReference type="AlphaFoldDB" id="A0A134AD29"/>
<dbReference type="PROSITE" id="PS50404">
    <property type="entry name" value="GST_NTER"/>
    <property type="match status" value="1"/>
</dbReference>
<sequence length="86" mass="10137">MNLKEASMDYKLYALTTCPFCQKVIGFIKKNDLEDKIEYRFLDENKAYKEELVEGGGQKQVPCLHYGDTWLYESDDIIDYLKENLL</sequence>
<dbReference type="InterPro" id="IPR011767">
    <property type="entry name" value="GLR_AS"/>
</dbReference>
<protein>
    <submittedName>
        <fullName evidence="2">Glutaredoxin</fullName>
    </submittedName>
</protein>
<dbReference type="EMBL" id="LSDG01000040">
    <property type="protein sequence ID" value="KXB65617.1"/>
    <property type="molecule type" value="Genomic_DNA"/>
</dbReference>
<gene>
    <name evidence="2" type="ORF">HMPREF1863_01345</name>
</gene>
<feature type="domain" description="GST N-terminal" evidence="1">
    <location>
        <begin position="8"/>
        <end position="86"/>
    </location>
</feature>
<dbReference type="InterPro" id="IPR004045">
    <property type="entry name" value="Glutathione_S-Trfase_N"/>
</dbReference>
<proteinExistence type="predicted"/>
<name>A0A134AD29_9FIRM</name>